<dbReference type="SMART" id="SM00906">
    <property type="entry name" value="Fungal_trans"/>
    <property type="match status" value="1"/>
</dbReference>
<evidence type="ECO:0000256" key="3">
    <source>
        <dbReference type="SAM" id="MobiDB-lite"/>
    </source>
</evidence>
<dbReference type="Proteomes" id="UP000319257">
    <property type="component" value="Unassembled WGS sequence"/>
</dbReference>
<feature type="region of interest" description="Disordered" evidence="3">
    <location>
        <begin position="152"/>
        <end position="187"/>
    </location>
</feature>
<dbReference type="PANTHER" id="PTHR46910:SF17">
    <property type="entry name" value="SCFA-RELATED"/>
    <property type="match status" value="1"/>
</dbReference>
<dbReference type="InterPro" id="IPR007219">
    <property type="entry name" value="XnlR_reg_dom"/>
</dbReference>
<dbReference type="GeneID" id="41978294"/>
<dbReference type="OrthoDB" id="3266505at2759"/>
<sequence>MGKVQRKVVNACGRCRKQKLKARNRYYHRRSGLTIQQCDTERPCTLCRRSGFECIAISSETWKVYQPDIPTLKSAGDDRGRNAPFRKQRDGRKRDGDDSDTQSNRSKRQRHQSAPVSQYPTASTFDESLPEAAPRNSSSTITLVQEAFQHHCTSTPEEADTSAFSSTSWSKTSTKGDTSTQQRPLTYSNPLQSILSRQVGSLGGVDHRRQKRTAAAEGALIALLPSVEVATLLVDNYFDKIHWFTLLFYQRDFRRKFRELYASVFELAQEKGAILSSGNRLGHIAVLLAVIATSLQYIDEDQKNTLIALEVDMEALRDDILDALRMRLLDILSLGTLEVVQLCVLTGSYYLYHSEPELAWPLCGCGLRIAQALNLHRRLPNDQQAEKSVVEARKRCWWAVYEIETFCSMLYGFPQSINDADCDIEPLDPYDESSESTVLDRSTTKPTLLLFKYAMSQLSSIIKSALVDLYGTQRDMPVGHAKDQASQLPELIHRVKALNQRLRRWYDNLTPRLKLKDMGAHNLEETSEQRSFEEHLFHLQALILKLAYENTKILIHRPLLSFKVVTRSNYTPRQPTSQTSDPFASAIHICRDSALQISLLGAAPSVKQAADTYALSFMCLHLFTAAVTLCIVCSIDPLSQDAHNCKIGIRRLMETQNQLKHKSVVASQGLDITRRLMSLVLTKEIDATFNISSPVEVNTTVRAKGPKVVSGPSEGTQSLSPGLPMAMPVIPSSGQFMATGDIYTAPNTNVAVEAAESGMVDPVNPGIDYCENSLINEAFVDFGQGKTHVATGCVGSLTD</sequence>
<accession>A0A507AJ08</accession>
<evidence type="ECO:0000259" key="4">
    <source>
        <dbReference type="SMART" id="SM00906"/>
    </source>
</evidence>
<keyword evidence="1" id="KW-0479">Metal-binding</keyword>
<dbReference type="GO" id="GO:0008270">
    <property type="term" value="F:zinc ion binding"/>
    <property type="evidence" value="ECO:0007669"/>
    <property type="project" value="InterPro"/>
</dbReference>
<dbReference type="RefSeq" id="XP_030988964.1">
    <property type="nucleotide sequence ID" value="XM_031133510.1"/>
</dbReference>
<dbReference type="InParanoid" id="A0A507AJ08"/>
<dbReference type="CDD" id="cd12148">
    <property type="entry name" value="fungal_TF_MHR"/>
    <property type="match status" value="1"/>
</dbReference>
<organism evidence="5 6">
    <name type="scientific">Thyridium curvatum</name>
    <dbReference type="NCBI Taxonomy" id="1093900"/>
    <lineage>
        <taxon>Eukaryota</taxon>
        <taxon>Fungi</taxon>
        <taxon>Dikarya</taxon>
        <taxon>Ascomycota</taxon>
        <taxon>Pezizomycotina</taxon>
        <taxon>Sordariomycetes</taxon>
        <taxon>Sordariomycetidae</taxon>
        <taxon>Thyridiales</taxon>
        <taxon>Thyridiaceae</taxon>
        <taxon>Thyridium</taxon>
    </lineage>
</organism>
<feature type="compositionally biased region" description="Polar residues" evidence="3">
    <location>
        <begin position="112"/>
        <end position="126"/>
    </location>
</feature>
<dbReference type="GO" id="GO:0000981">
    <property type="term" value="F:DNA-binding transcription factor activity, RNA polymerase II-specific"/>
    <property type="evidence" value="ECO:0007669"/>
    <property type="project" value="InterPro"/>
</dbReference>
<dbReference type="EMBL" id="SKBQ01000092">
    <property type="protein sequence ID" value="TPX07253.1"/>
    <property type="molecule type" value="Genomic_DNA"/>
</dbReference>
<dbReference type="PANTHER" id="PTHR46910">
    <property type="entry name" value="TRANSCRIPTION FACTOR PDR1"/>
    <property type="match status" value="1"/>
</dbReference>
<dbReference type="AlphaFoldDB" id="A0A507AJ08"/>
<keyword evidence="6" id="KW-1185">Reference proteome</keyword>
<evidence type="ECO:0000256" key="1">
    <source>
        <dbReference type="ARBA" id="ARBA00022723"/>
    </source>
</evidence>
<dbReference type="GO" id="GO:0006351">
    <property type="term" value="P:DNA-templated transcription"/>
    <property type="evidence" value="ECO:0007669"/>
    <property type="project" value="InterPro"/>
</dbReference>
<feature type="domain" description="Xylanolytic transcriptional activator regulatory" evidence="4">
    <location>
        <begin position="359"/>
        <end position="432"/>
    </location>
</feature>
<dbReference type="Gene3D" id="4.10.240.10">
    <property type="entry name" value="Zn(2)-C6 fungal-type DNA-binding domain"/>
    <property type="match status" value="1"/>
</dbReference>
<keyword evidence="2" id="KW-0539">Nucleus</keyword>
<protein>
    <recommendedName>
        <fullName evidence="4">Xylanolytic transcriptional activator regulatory domain-containing protein</fullName>
    </recommendedName>
</protein>
<dbReference type="InterPro" id="IPR036864">
    <property type="entry name" value="Zn2-C6_fun-type_DNA-bd_sf"/>
</dbReference>
<evidence type="ECO:0000256" key="2">
    <source>
        <dbReference type="ARBA" id="ARBA00023242"/>
    </source>
</evidence>
<evidence type="ECO:0000313" key="6">
    <source>
        <dbReference type="Proteomes" id="UP000319257"/>
    </source>
</evidence>
<dbReference type="GO" id="GO:0003677">
    <property type="term" value="F:DNA binding"/>
    <property type="evidence" value="ECO:0007669"/>
    <property type="project" value="InterPro"/>
</dbReference>
<gene>
    <name evidence="5" type="ORF">E0L32_010847</name>
</gene>
<reference evidence="5 6" key="1">
    <citation type="submission" date="2019-06" db="EMBL/GenBank/DDBJ databases">
        <title>Draft genome sequence of the filamentous fungus Phialemoniopsis curvata isolated from diesel fuel.</title>
        <authorList>
            <person name="Varaljay V.A."/>
            <person name="Lyon W.J."/>
            <person name="Crouch A.L."/>
            <person name="Drake C.E."/>
            <person name="Hollomon J.M."/>
            <person name="Nadeau L.J."/>
            <person name="Nunn H.S."/>
            <person name="Stevenson B.S."/>
            <person name="Bojanowski C.L."/>
            <person name="Crookes-Goodson W.J."/>
        </authorList>
    </citation>
    <scope>NUCLEOTIDE SEQUENCE [LARGE SCALE GENOMIC DNA]</scope>
    <source>
        <strain evidence="5 6">D216</strain>
    </source>
</reference>
<proteinExistence type="predicted"/>
<dbReference type="InterPro" id="IPR050987">
    <property type="entry name" value="AtrR-like"/>
</dbReference>
<name>A0A507AJ08_9PEZI</name>
<dbReference type="Pfam" id="PF04082">
    <property type="entry name" value="Fungal_trans"/>
    <property type="match status" value="1"/>
</dbReference>
<comment type="caution">
    <text evidence="5">The sequence shown here is derived from an EMBL/GenBank/DDBJ whole genome shotgun (WGS) entry which is preliminary data.</text>
</comment>
<dbReference type="CDD" id="cd00067">
    <property type="entry name" value="GAL4"/>
    <property type="match status" value="1"/>
</dbReference>
<feature type="compositionally biased region" description="Low complexity" evidence="3">
    <location>
        <begin position="161"/>
        <end position="180"/>
    </location>
</feature>
<dbReference type="InterPro" id="IPR001138">
    <property type="entry name" value="Zn2Cys6_DnaBD"/>
</dbReference>
<evidence type="ECO:0000313" key="5">
    <source>
        <dbReference type="EMBL" id="TPX07253.1"/>
    </source>
</evidence>
<feature type="region of interest" description="Disordered" evidence="3">
    <location>
        <begin position="70"/>
        <end position="138"/>
    </location>
</feature>